<evidence type="ECO:0000259" key="2">
    <source>
        <dbReference type="SMART" id="SM00829"/>
    </source>
</evidence>
<dbReference type="Pfam" id="PF00107">
    <property type="entry name" value="ADH_zinc_N"/>
    <property type="match status" value="1"/>
</dbReference>
<dbReference type="InterPro" id="IPR036291">
    <property type="entry name" value="NAD(P)-bd_dom_sf"/>
</dbReference>
<dbReference type="SUPFAM" id="SSF51735">
    <property type="entry name" value="NAD(P)-binding Rossmann-fold domains"/>
    <property type="match status" value="1"/>
</dbReference>
<keyword evidence="4" id="KW-1185">Reference proteome</keyword>
<keyword evidence="1" id="KW-0560">Oxidoreductase</keyword>
<dbReference type="InterPro" id="IPR041694">
    <property type="entry name" value="ADH_N_2"/>
</dbReference>
<dbReference type="Gene3D" id="3.40.50.720">
    <property type="entry name" value="NAD(P)-binding Rossmann-like Domain"/>
    <property type="match status" value="1"/>
</dbReference>
<dbReference type="Proteomes" id="UP001501509">
    <property type="component" value="Unassembled WGS sequence"/>
</dbReference>
<name>A0ABP6CB34_9ACTN</name>
<reference evidence="4" key="1">
    <citation type="journal article" date="2019" name="Int. J. Syst. Evol. Microbiol.">
        <title>The Global Catalogue of Microorganisms (GCM) 10K type strain sequencing project: providing services to taxonomists for standard genome sequencing and annotation.</title>
        <authorList>
            <consortium name="The Broad Institute Genomics Platform"/>
            <consortium name="The Broad Institute Genome Sequencing Center for Infectious Disease"/>
            <person name="Wu L."/>
            <person name="Ma J."/>
        </authorList>
    </citation>
    <scope>NUCLEOTIDE SEQUENCE [LARGE SCALE GENOMIC DNA]</scope>
    <source>
        <strain evidence="4">JCM 6833</strain>
    </source>
</reference>
<dbReference type="SMART" id="SM00829">
    <property type="entry name" value="PKS_ER"/>
    <property type="match status" value="1"/>
</dbReference>
<dbReference type="Gene3D" id="3.90.180.10">
    <property type="entry name" value="Medium-chain alcohol dehydrogenases, catalytic domain"/>
    <property type="match status" value="1"/>
</dbReference>
<evidence type="ECO:0000313" key="4">
    <source>
        <dbReference type="Proteomes" id="UP001501509"/>
    </source>
</evidence>
<dbReference type="SUPFAM" id="SSF50129">
    <property type="entry name" value="GroES-like"/>
    <property type="match status" value="1"/>
</dbReference>
<dbReference type="InterPro" id="IPR013149">
    <property type="entry name" value="ADH-like_C"/>
</dbReference>
<dbReference type="PANTHER" id="PTHR43205">
    <property type="entry name" value="PROSTAGLANDIN REDUCTASE"/>
    <property type="match status" value="1"/>
</dbReference>
<dbReference type="PANTHER" id="PTHR43205:SF7">
    <property type="entry name" value="PROSTAGLANDIN REDUCTASE 1"/>
    <property type="match status" value="1"/>
</dbReference>
<dbReference type="CDD" id="cd05288">
    <property type="entry name" value="PGDH"/>
    <property type="match status" value="1"/>
</dbReference>
<comment type="caution">
    <text evidence="3">The sequence shown here is derived from an EMBL/GenBank/DDBJ whole genome shotgun (WGS) entry which is preliminary data.</text>
</comment>
<proteinExistence type="predicted"/>
<protein>
    <submittedName>
        <fullName evidence="3">NADP-dependent oxidoreductase</fullName>
    </submittedName>
</protein>
<evidence type="ECO:0000256" key="1">
    <source>
        <dbReference type="ARBA" id="ARBA00023002"/>
    </source>
</evidence>
<dbReference type="InterPro" id="IPR011032">
    <property type="entry name" value="GroES-like_sf"/>
</dbReference>
<evidence type="ECO:0000313" key="3">
    <source>
        <dbReference type="EMBL" id="GAA2611560.1"/>
    </source>
</evidence>
<dbReference type="Pfam" id="PF16884">
    <property type="entry name" value="ADH_N_2"/>
    <property type="match status" value="1"/>
</dbReference>
<dbReference type="InterPro" id="IPR045010">
    <property type="entry name" value="MDR_fam"/>
</dbReference>
<dbReference type="EMBL" id="BAAATD010000007">
    <property type="protein sequence ID" value="GAA2611560.1"/>
    <property type="molecule type" value="Genomic_DNA"/>
</dbReference>
<feature type="domain" description="Enoyl reductase (ER)" evidence="2">
    <location>
        <begin position="79"/>
        <end position="395"/>
    </location>
</feature>
<gene>
    <name evidence="3" type="ORF">GCM10010411_52560</name>
</gene>
<sequence length="397" mass="41218">MFAEAGVIGSITPAQAADICIALVMGLEAPPDGTRLLQPASDALISGPLTAGAVPIDLLGGSVMPVRSSEVHLVARPEGEPEPSDFALVETTVPDPGPDEVLVRNDWISVDPYMRGRMNDAESYVPPFELDEAMTGGAVGTVVESNLDGVPAGTTVRHFLGWREHALLGKGRFEVVDASIAPPQAYLGVLGLTGLTAYAGLKRIAPVGEGEVVFVSGAAGAVGSTAAVLAKCLGASRVIGSAGGPEKTGRIVEEFEYDAAVDYKKGDVEGQLRAAAPDGIDVYFDNVGGDHLRAALAVLRTDGRIAMCGAISQYNATEPVPGPDNLFLAVGKRLTLRGFIAGDHGDLAPEYTRLAAKLLREGRLRSEETVVEGIGNAVDAFLGLLRGANTGKMLVRL</sequence>
<dbReference type="InterPro" id="IPR020843">
    <property type="entry name" value="ER"/>
</dbReference>
<organism evidence="3 4">
    <name type="scientific">Actinomadura fulvescens</name>
    <dbReference type="NCBI Taxonomy" id="46160"/>
    <lineage>
        <taxon>Bacteria</taxon>
        <taxon>Bacillati</taxon>
        <taxon>Actinomycetota</taxon>
        <taxon>Actinomycetes</taxon>
        <taxon>Streptosporangiales</taxon>
        <taxon>Thermomonosporaceae</taxon>
        <taxon>Actinomadura</taxon>
    </lineage>
</organism>
<accession>A0ABP6CB34</accession>